<sequence length="168" mass="17854">MVLLAVWVLCHGQGSSISIPGSLLGLLLALSLTLQQAYVPVALQGAEGDVMSLVYHTCISSILLILPGYLIVSHELADILGHVYFLGNPTFWFLILLHATNALILLLASYHQIISTSPTTHAFSSTSRLALQPLITSLLLSASSVSFASGLFILLLVLGGNYCYSKSG</sequence>
<reference evidence="3" key="1">
    <citation type="journal article" date="2018" name="Nat. Microbiol.">
        <title>Leveraging single-cell genomics to expand the fungal tree of life.</title>
        <authorList>
            <person name="Ahrendt S.R."/>
            <person name="Quandt C.A."/>
            <person name="Ciobanu D."/>
            <person name="Clum A."/>
            <person name="Salamov A."/>
            <person name="Andreopoulos B."/>
            <person name="Cheng J.F."/>
            <person name="Woyke T."/>
            <person name="Pelin A."/>
            <person name="Henrissat B."/>
            <person name="Reynolds N.K."/>
            <person name="Benny G.L."/>
            <person name="Smith M.E."/>
            <person name="James T.Y."/>
            <person name="Grigoriev I.V."/>
        </authorList>
    </citation>
    <scope>NUCLEOTIDE SEQUENCE [LARGE SCALE GENOMIC DNA]</scope>
</reference>
<dbReference type="EMBL" id="KZ987778">
    <property type="protein sequence ID" value="RKP14893.1"/>
    <property type="molecule type" value="Genomic_DNA"/>
</dbReference>
<dbReference type="AlphaFoldDB" id="A0A4P9Y7A5"/>
<keyword evidence="3" id="KW-1185">Reference proteome</keyword>
<proteinExistence type="predicted"/>
<dbReference type="Proteomes" id="UP000267251">
    <property type="component" value="Unassembled WGS sequence"/>
</dbReference>
<keyword evidence="1" id="KW-1133">Transmembrane helix</keyword>
<protein>
    <submittedName>
        <fullName evidence="2">Uncharacterized protein</fullName>
    </submittedName>
</protein>
<accession>A0A4P9Y7A5</accession>
<evidence type="ECO:0000313" key="2">
    <source>
        <dbReference type="EMBL" id="RKP14893.1"/>
    </source>
</evidence>
<evidence type="ECO:0000256" key="1">
    <source>
        <dbReference type="SAM" id="Phobius"/>
    </source>
</evidence>
<feature type="transmembrane region" description="Helical" evidence="1">
    <location>
        <begin position="53"/>
        <end position="71"/>
    </location>
</feature>
<name>A0A4P9Y7A5_9FUNG</name>
<organism evidence="2 3">
    <name type="scientific">Piptocephalis cylindrospora</name>
    <dbReference type="NCBI Taxonomy" id="1907219"/>
    <lineage>
        <taxon>Eukaryota</taxon>
        <taxon>Fungi</taxon>
        <taxon>Fungi incertae sedis</taxon>
        <taxon>Zoopagomycota</taxon>
        <taxon>Zoopagomycotina</taxon>
        <taxon>Zoopagomycetes</taxon>
        <taxon>Zoopagales</taxon>
        <taxon>Piptocephalidaceae</taxon>
        <taxon>Piptocephalis</taxon>
    </lineage>
</organism>
<evidence type="ECO:0000313" key="3">
    <source>
        <dbReference type="Proteomes" id="UP000267251"/>
    </source>
</evidence>
<dbReference type="OrthoDB" id="5547497at2759"/>
<keyword evidence="1" id="KW-0812">Transmembrane</keyword>
<keyword evidence="1" id="KW-0472">Membrane</keyword>
<feature type="transmembrane region" description="Helical" evidence="1">
    <location>
        <begin position="24"/>
        <end position="41"/>
    </location>
</feature>
<feature type="transmembrane region" description="Helical" evidence="1">
    <location>
        <begin position="134"/>
        <end position="158"/>
    </location>
</feature>
<gene>
    <name evidence="2" type="ORF">BJ684DRAFT_18727</name>
</gene>
<feature type="transmembrane region" description="Helical" evidence="1">
    <location>
        <begin position="91"/>
        <end position="113"/>
    </location>
</feature>